<accession>A0A2G9GKY5</accession>
<keyword evidence="2" id="KW-1185">Reference proteome</keyword>
<sequence>MIAVSLEEESLFDDESVNCGVVPAMKIEAAAMAAAADVANLHLTAEICFFQNSSEEVDLNLMAEKNHRRRLNLTVEAEATANHPSPAAEKAMNYPPVVAVVVIVNCRLMVVVVVRMRMNPAAEVMAAKKKKNLVMAVKMKKNPVMAAKMKKNPVMAAKMKKNPVMAEMKRKTAVVENRSLTLAFPPAVATIFDNNFCDQNTKNLCPYCSPKQATGSRMRKKGDEEEGRIFPFFFLNNYFLLFRNFHLKFDMMWQIKLVMWRLNSKCQKTPKN</sequence>
<comment type="caution">
    <text evidence="1">The sequence shown here is derived from an EMBL/GenBank/DDBJ whole genome shotgun (WGS) entry which is preliminary data.</text>
</comment>
<name>A0A2G9GKY5_9LAMI</name>
<dbReference type="Proteomes" id="UP000231279">
    <property type="component" value="Unassembled WGS sequence"/>
</dbReference>
<proteinExistence type="predicted"/>
<dbReference type="AlphaFoldDB" id="A0A2G9GKY5"/>
<evidence type="ECO:0000313" key="1">
    <source>
        <dbReference type="EMBL" id="PIN05971.1"/>
    </source>
</evidence>
<reference evidence="2" key="1">
    <citation type="journal article" date="2018" name="Gigascience">
        <title>Genome assembly of the Pink Ipe (Handroanthus impetiginosus, Bignoniaceae), a highly valued, ecologically keystone Neotropical timber forest tree.</title>
        <authorList>
            <person name="Silva-Junior O.B."/>
            <person name="Grattapaglia D."/>
            <person name="Novaes E."/>
            <person name="Collevatti R.G."/>
        </authorList>
    </citation>
    <scope>NUCLEOTIDE SEQUENCE [LARGE SCALE GENOMIC DNA]</scope>
    <source>
        <strain evidence="2">cv. UFG-1</strain>
    </source>
</reference>
<dbReference type="EMBL" id="NKXS01004562">
    <property type="protein sequence ID" value="PIN05971.1"/>
    <property type="molecule type" value="Genomic_DNA"/>
</dbReference>
<organism evidence="1 2">
    <name type="scientific">Handroanthus impetiginosus</name>
    <dbReference type="NCBI Taxonomy" id="429701"/>
    <lineage>
        <taxon>Eukaryota</taxon>
        <taxon>Viridiplantae</taxon>
        <taxon>Streptophyta</taxon>
        <taxon>Embryophyta</taxon>
        <taxon>Tracheophyta</taxon>
        <taxon>Spermatophyta</taxon>
        <taxon>Magnoliopsida</taxon>
        <taxon>eudicotyledons</taxon>
        <taxon>Gunneridae</taxon>
        <taxon>Pentapetalae</taxon>
        <taxon>asterids</taxon>
        <taxon>lamiids</taxon>
        <taxon>Lamiales</taxon>
        <taxon>Bignoniaceae</taxon>
        <taxon>Crescentiina</taxon>
        <taxon>Tabebuia alliance</taxon>
        <taxon>Handroanthus</taxon>
    </lineage>
</organism>
<evidence type="ECO:0000313" key="2">
    <source>
        <dbReference type="Proteomes" id="UP000231279"/>
    </source>
</evidence>
<gene>
    <name evidence="1" type="ORF">CDL12_21483</name>
</gene>
<protein>
    <submittedName>
        <fullName evidence="1">Uncharacterized protein</fullName>
    </submittedName>
</protein>